<dbReference type="GO" id="GO:0051082">
    <property type="term" value="F:unfolded protein binding"/>
    <property type="evidence" value="ECO:0007669"/>
    <property type="project" value="UniProtKB-UniRule"/>
</dbReference>
<dbReference type="InterPro" id="IPR027417">
    <property type="entry name" value="P-loop_NTPase"/>
</dbReference>
<dbReference type="NCBIfam" id="TIGR00382">
    <property type="entry name" value="clpX"/>
    <property type="match status" value="1"/>
</dbReference>
<keyword evidence="9" id="KW-0378">Hydrolase</keyword>
<feature type="binding site" evidence="6 7">
    <location>
        <position position="33"/>
    </location>
    <ligand>
        <name>Zn(2+)</name>
        <dbReference type="ChEBI" id="CHEBI:29105"/>
    </ligand>
</feature>
<sequence length="410" mass="45460">MAKEELECSFCGRKKPETNLLIAGLDAHICDKCIEQAHGIVLEELKQGEAKELSSDLMLSKPKVIKEFLDQYVIGQEATKKVMSVAVYNHYKRLLQPASGDDVEIQKSNIIMVGETGTGKTLIAKTIAKMLNVPLAIVDATVLTEAGYVGEDVEGILTRLLQAADYNVEKAQRGIVFIDEIDKIARKSDNPSITRDVSGEGVQQALLKLLEGTTVNVPPKGGRKHPDQKFVEVDTENILFIAGGAFDGIERNISKRLNMQAVGFSASKSDDSIERTNLLKYIIPKDLKDFGLIPEIIGRLPALTYMNPLDQSTLRSILTEPKNAIIKQYKKLFEMDDIEFDMTDDALDYIVEKAVEYKLGARGLRSLCEAILTDAMFEMPESGKSKLEVTREYAEEKLNKSTINKLKAVS</sequence>
<keyword evidence="5 6" id="KW-0143">Chaperone</keyword>
<dbReference type="PROSITE" id="PS51902">
    <property type="entry name" value="CLPX_ZB"/>
    <property type="match status" value="1"/>
</dbReference>
<dbReference type="EMBL" id="FUYY01000002">
    <property type="protein sequence ID" value="SKB46395.1"/>
    <property type="molecule type" value="Genomic_DNA"/>
</dbReference>
<feature type="binding site" evidence="6 7">
    <location>
        <position position="30"/>
    </location>
    <ligand>
        <name>Zn(2+)</name>
        <dbReference type="ChEBI" id="CHEBI:29105"/>
    </ligand>
</feature>
<dbReference type="OrthoDB" id="9804062at2"/>
<dbReference type="SUPFAM" id="SSF52540">
    <property type="entry name" value="P-loop containing nucleoside triphosphate hydrolases"/>
    <property type="match status" value="1"/>
</dbReference>
<dbReference type="Gene3D" id="6.20.220.10">
    <property type="entry name" value="ClpX chaperone, C4-type zinc finger domain"/>
    <property type="match status" value="1"/>
</dbReference>
<keyword evidence="2 6" id="KW-0547">Nucleotide-binding</keyword>
<dbReference type="FunFam" id="1.10.8.60:FF:000002">
    <property type="entry name" value="ATP-dependent Clp protease ATP-binding subunit ClpX"/>
    <property type="match status" value="1"/>
</dbReference>
<evidence type="ECO:0000256" key="2">
    <source>
        <dbReference type="ARBA" id="ARBA00022741"/>
    </source>
</evidence>
<protein>
    <recommendedName>
        <fullName evidence="6">ATP-dependent Clp protease ATP-binding subunit ClpX</fullName>
    </recommendedName>
</protein>
<dbReference type="GO" id="GO:0051603">
    <property type="term" value="P:proteolysis involved in protein catabolic process"/>
    <property type="evidence" value="ECO:0007669"/>
    <property type="project" value="TreeGrafter"/>
</dbReference>
<dbReference type="AlphaFoldDB" id="A0A1T5BGW0"/>
<dbReference type="CDD" id="cd19497">
    <property type="entry name" value="RecA-like_ClpX"/>
    <property type="match status" value="1"/>
</dbReference>
<feature type="domain" description="ClpX-type ZB" evidence="8">
    <location>
        <begin position="1"/>
        <end position="49"/>
    </location>
</feature>
<dbReference type="NCBIfam" id="NF003745">
    <property type="entry name" value="PRK05342.1"/>
    <property type="match status" value="1"/>
</dbReference>
<dbReference type="InterPro" id="IPR038366">
    <property type="entry name" value="Znf_CppX_C4_sf"/>
</dbReference>
<comment type="similarity">
    <text evidence="6 7">Belongs to the ClpX chaperone family.</text>
</comment>
<dbReference type="PANTHER" id="PTHR48102">
    <property type="entry name" value="ATP-DEPENDENT CLP PROTEASE ATP-BINDING SUBUNIT CLPX-LIKE, MITOCHONDRIAL-RELATED"/>
    <property type="match status" value="1"/>
</dbReference>
<feature type="binding site" evidence="6 7">
    <location>
        <position position="11"/>
    </location>
    <ligand>
        <name>Zn(2+)</name>
        <dbReference type="ChEBI" id="CHEBI:29105"/>
    </ligand>
</feature>
<dbReference type="RefSeq" id="WP_079719793.1">
    <property type="nucleotide sequence ID" value="NZ_FUYY01000002.1"/>
</dbReference>
<dbReference type="InterPro" id="IPR003959">
    <property type="entry name" value="ATPase_AAA_core"/>
</dbReference>
<keyword evidence="10" id="KW-1185">Reference proteome</keyword>
<evidence type="ECO:0000256" key="4">
    <source>
        <dbReference type="ARBA" id="ARBA00022840"/>
    </source>
</evidence>
<dbReference type="InterPro" id="IPR004487">
    <property type="entry name" value="Clp_protease_ATP-bd_su_ClpX"/>
</dbReference>
<dbReference type="GO" id="GO:0008233">
    <property type="term" value="F:peptidase activity"/>
    <property type="evidence" value="ECO:0007669"/>
    <property type="project" value="UniProtKB-KW"/>
</dbReference>
<comment type="subunit">
    <text evidence="6">Component of the ClpX-ClpP complex. Forms a hexameric ring that, in the presence of ATP, binds to fourteen ClpP subunits assembled into a disk-like structure with a central cavity, resembling the structure of eukaryotic proteasomes.</text>
</comment>
<dbReference type="GO" id="GO:0140662">
    <property type="term" value="F:ATP-dependent protein folding chaperone"/>
    <property type="evidence" value="ECO:0007669"/>
    <property type="project" value="InterPro"/>
</dbReference>
<dbReference type="HAMAP" id="MF_00175">
    <property type="entry name" value="ClpX"/>
    <property type="match status" value="1"/>
</dbReference>
<dbReference type="GO" id="GO:0046983">
    <property type="term" value="F:protein dimerization activity"/>
    <property type="evidence" value="ECO:0007669"/>
    <property type="project" value="UniProtKB-UniRule"/>
</dbReference>
<dbReference type="GO" id="GO:0009376">
    <property type="term" value="C:HslUV protease complex"/>
    <property type="evidence" value="ECO:0007669"/>
    <property type="project" value="TreeGrafter"/>
</dbReference>
<evidence type="ECO:0000256" key="6">
    <source>
        <dbReference type="HAMAP-Rule" id="MF_00175"/>
    </source>
</evidence>
<dbReference type="GO" id="GO:0008270">
    <property type="term" value="F:zinc ion binding"/>
    <property type="evidence" value="ECO:0007669"/>
    <property type="project" value="UniProtKB-UniRule"/>
</dbReference>
<dbReference type="GO" id="GO:0005524">
    <property type="term" value="F:ATP binding"/>
    <property type="evidence" value="ECO:0007669"/>
    <property type="project" value="UniProtKB-UniRule"/>
</dbReference>
<keyword evidence="3 6" id="KW-0862">Zinc</keyword>
<comment type="caution">
    <text evidence="6">Lacks conserved residue(s) required for the propagation of feature annotation.</text>
</comment>
<comment type="function">
    <text evidence="6">ATP-dependent specificity component of the Clp protease. It directs the protease to specific substrates. Can perform chaperone functions in the absence of ClpP.</text>
</comment>
<dbReference type="STRING" id="241145.SAMN05660776_1178"/>
<gene>
    <name evidence="6" type="primary">clpX</name>
    <name evidence="9" type="ORF">SAMN05660776_1178</name>
</gene>
<evidence type="ECO:0000313" key="10">
    <source>
        <dbReference type="Proteomes" id="UP000190230"/>
    </source>
</evidence>
<dbReference type="PROSITE" id="PS00675">
    <property type="entry name" value="SIGMA54_INTERACT_1"/>
    <property type="match status" value="1"/>
</dbReference>
<keyword evidence="1 6" id="KW-0479">Metal-binding</keyword>
<dbReference type="Pfam" id="PF07724">
    <property type="entry name" value="AAA_2"/>
    <property type="match status" value="1"/>
</dbReference>
<reference evidence="10" key="1">
    <citation type="submission" date="2017-02" db="EMBL/GenBank/DDBJ databases">
        <authorList>
            <person name="Varghese N."/>
            <person name="Submissions S."/>
        </authorList>
    </citation>
    <scope>NUCLEOTIDE SEQUENCE [LARGE SCALE GENOMIC DNA]</scope>
    <source>
        <strain evidence="10">DSM 23405</strain>
    </source>
</reference>
<dbReference type="InterPro" id="IPR025662">
    <property type="entry name" value="Sigma_54_int_dom_ATP-bd_1"/>
</dbReference>
<evidence type="ECO:0000259" key="8">
    <source>
        <dbReference type="PROSITE" id="PS51902"/>
    </source>
</evidence>
<evidence type="ECO:0000256" key="5">
    <source>
        <dbReference type="ARBA" id="ARBA00023186"/>
    </source>
</evidence>
<evidence type="ECO:0000313" key="9">
    <source>
        <dbReference type="EMBL" id="SKB46395.1"/>
    </source>
</evidence>
<dbReference type="Gene3D" id="1.10.8.60">
    <property type="match status" value="1"/>
</dbReference>
<accession>A0A1T5BGW0</accession>
<dbReference type="SMART" id="SM01086">
    <property type="entry name" value="ClpB_D2-small"/>
    <property type="match status" value="1"/>
</dbReference>
<dbReference type="Pfam" id="PF10431">
    <property type="entry name" value="ClpB_D2-small"/>
    <property type="match status" value="1"/>
</dbReference>
<dbReference type="GO" id="GO:0016887">
    <property type="term" value="F:ATP hydrolysis activity"/>
    <property type="evidence" value="ECO:0007669"/>
    <property type="project" value="InterPro"/>
</dbReference>
<keyword evidence="4 6" id="KW-0067">ATP-binding</keyword>
<dbReference type="SMART" id="SM00994">
    <property type="entry name" value="zf-C4_ClpX"/>
    <property type="match status" value="1"/>
</dbReference>
<dbReference type="GO" id="GO:0051301">
    <property type="term" value="P:cell division"/>
    <property type="evidence" value="ECO:0007669"/>
    <property type="project" value="TreeGrafter"/>
</dbReference>
<feature type="binding site" evidence="6 7">
    <location>
        <position position="8"/>
    </location>
    <ligand>
        <name>Zn(2+)</name>
        <dbReference type="ChEBI" id="CHEBI:29105"/>
    </ligand>
</feature>
<dbReference type="Pfam" id="PF06689">
    <property type="entry name" value="zf-C4_ClpX"/>
    <property type="match status" value="1"/>
</dbReference>
<keyword evidence="9" id="KW-0645">Protease</keyword>
<evidence type="ECO:0000256" key="7">
    <source>
        <dbReference type="PROSITE-ProRule" id="PRU01250"/>
    </source>
</evidence>
<dbReference type="InterPro" id="IPR019489">
    <property type="entry name" value="Clp_ATPase_C"/>
</dbReference>
<dbReference type="InterPro" id="IPR010603">
    <property type="entry name" value="Znf_CppX_C4"/>
</dbReference>
<dbReference type="Gene3D" id="3.40.50.300">
    <property type="entry name" value="P-loop containing nucleotide triphosphate hydrolases"/>
    <property type="match status" value="1"/>
</dbReference>
<dbReference type="InterPro" id="IPR003593">
    <property type="entry name" value="AAA+_ATPase"/>
</dbReference>
<dbReference type="InterPro" id="IPR059188">
    <property type="entry name" value="Znf_CLPX-like"/>
</dbReference>
<evidence type="ECO:0000256" key="1">
    <source>
        <dbReference type="ARBA" id="ARBA00022723"/>
    </source>
</evidence>
<name>A0A1T5BGW0_9FLAO</name>
<dbReference type="SUPFAM" id="SSF57716">
    <property type="entry name" value="Glucocorticoid receptor-like (DNA-binding domain)"/>
    <property type="match status" value="1"/>
</dbReference>
<dbReference type="Proteomes" id="UP000190230">
    <property type="component" value="Unassembled WGS sequence"/>
</dbReference>
<evidence type="ECO:0000256" key="3">
    <source>
        <dbReference type="ARBA" id="ARBA00022833"/>
    </source>
</evidence>
<dbReference type="InterPro" id="IPR046425">
    <property type="entry name" value="ClpX_bact"/>
</dbReference>
<dbReference type="InterPro" id="IPR050052">
    <property type="entry name" value="ATP-dep_Clp_protease_ClpX"/>
</dbReference>
<dbReference type="PANTHER" id="PTHR48102:SF7">
    <property type="entry name" value="ATP-DEPENDENT CLP PROTEASE ATP-BINDING SUBUNIT CLPX-LIKE, MITOCHONDRIAL"/>
    <property type="match status" value="1"/>
</dbReference>
<organism evidence="9 10">
    <name type="scientific">Salegentibacter holothuriorum</name>
    <dbReference type="NCBI Taxonomy" id="241145"/>
    <lineage>
        <taxon>Bacteria</taxon>
        <taxon>Pseudomonadati</taxon>
        <taxon>Bacteroidota</taxon>
        <taxon>Flavobacteriia</taxon>
        <taxon>Flavobacteriales</taxon>
        <taxon>Flavobacteriaceae</taxon>
        <taxon>Salegentibacter</taxon>
    </lineage>
</organism>
<dbReference type="SMART" id="SM00382">
    <property type="entry name" value="AAA"/>
    <property type="match status" value="1"/>
</dbReference>
<proteinExistence type="inferred from homology"/>